<gene>
    <name evidence="14" type="primary">LOC106076150</name>
</gene>
<dbReference type="PANTHER" id="PTHR24365:SF541">
    <property type="entry name" value="PROTEIN TOLL-RELATED"/>
    <property type="match status" value="1"/>
</dbReference>
<reference evidence="14" key="1">
    <citation type="submission" date="2025-08" db="UniProtKB">
        <authorList>
            <consortium name="RefSeq"/>
        </authorList>
    </citation>
    <scope>IDENTIFICATION</scope>
</reference>
<keyword evidence="5" id="KW-0732">Signal</keyword>
<dbReference type="AlphaFoldDB" id="A0A9W3B994"/>
<dbReference type="SUPFAM" id="SSF52058">
    <property type="entry name" value="L domain-like"/>
    <property type="match status" value="2"/>
</dbReference>
<keyword evidence="8 11" id="KW-0472">Membrane</keyword>
<dbReference type="InterPro" id="IPR035897">
    <property type="entry name" value="Toll_tir_struct_dom_sf"/>
</dbReference>
<dbReference type="GO" id="GO:0005886">
    <property type="term" value="C:plasma membrane"/>
    <property type="evidence" value="ECO:0007669"/>
    <property type="project" value="TreeGrafter"/>
</dbReference>
<dbReference type="GO" id="GO:0007165">
    <property type="term" value="P:signal transduction"/>
    <property type="evidence" value="ECO:0007669"/>
    <property type="project" value="InterPro"/>
</dbReference>
<evidence type="ECO:0000256" key="6">
    <source>
        <dbReference type="ARBA" id="ARBA00022737"/>
    </source>
</evidence>
<keyword evidence="13" id="KW-1185">Reference proteome</keyword>
<dbReference type="InterPro" id="IPR000157">
    <property type="entry name" value="TIR_dom"/>
</dbReference>
<dbReference type="GO" id="GO:0038023">
    <property type="term" value="F:signaling receptor activity"/>
    <property type="evidence" value="ECO:0007669"/>
    <property type="project" value="TreeGrafter"/>
</dbReference>
<dbReference type="InterPro" id="IPR001611">
    <property type="entry name" value="Leu-rich_rpt"/>
</dbReference>
<evidence type="ECO:0000256" key="3">
    <source>
        <dbReference type="ARBA" id="ARBA00022614"/>
    </source>
</evidence>
<dbReference type="InterPro" id="IPR003591">
    <property type="entry name" value="Leu-rich_rpt_typical-subtyp"/>
</dbReference>
<keyword evidence="10" id="KW-0325">Glycoprotein</keyword>
<organism evidence="13 14">
    <name type="scientific">Biomphalaria glabrata</name>
    <name type="common">Bloodfluke planorb</name>
    <name type="synonym">Freshwater snail</name>
    <dbReference type="NCBI Taxonomy" id="6526"/>
    <lineage>
        <taxon>Eukaryota</taxon>
        <taxon>Metazoa</taxon>
        <taxon>Spiralia</taxon>
        <taxon>Lophotrochozoa</taxon>
        <taxon>Mollusca</taxon>
        <taxon>Gastropoda</taxon>
        <taxon>Heterobranchia</taxon>
        <taxon>Euthyneura</taxon>
        <taxon>Panpulmonata</taxon>
        <taxon>Hygrophila</taxon>
        <taxon>Lymnaeoidea</taxon>
        <taxon>Planorbidae</taxon>
        <taxon>Biomphalaria</taxon>
    </lineage>
</organism>
<comment type="similarity">
    <text evidence="2">Belongs to the Toll-like receptor family.</text>
</comment>
<name>A0A9W3B994_BIOGL</name>
<dbReference type="PROSITE" id="PS50104">
    <property type="entry name" value="TIR"/>
    <property type="match status" value="1"/>
</dbReference>
<feature type="domain" description="TIR" evidence="12">
    <location>
        <begin position="839"/>
        <end position="982"/>
    </location>
</feature>
<dbReference type="Gene3D" id="3.80.10.10">
    <property type="entry name" value="Ribonuclease Inhibitor"/>
    <property type="match status" value="2"/>
</dbReference>
<dbReference type="RefSeq" id="XP_055896033.1">
    <property type="nucleotide sequence ID" value="XM_056040058.1"/>
</dbReference>
<evidence type="ECO:0000256" key="11">
    <source>
        <dbReference type="SAM" id="Phobius"/>
    </source>
</evidence>
<dbReference type="PANTHER" id="PTHR24365">
    <property type="entry name" value="TOLL-LIKE RECEPTOR"/>
    <property type="match status" value="1"/>
</dbReference>
<dbReference type="SUPFAM" id="SSF52200">
    <property type="entry name" value="Toll/Interleukin receptor TIR domain"/>
    <property type="match status" value="1"/>
</dbReference>
<evidence type="ECO:0000256" key="4">
    <source>
        <dbReference type="ARBA" id="ARBA00022692"/>
    </source>
</evidence>
<dbReference type="InterPro" id="IPR032675">
    <property type="entry name" value="LRR_dom_sf"/>
</dbReference>
<dbReference type="SMART" id="SM00369">
    <property type="entry name" value="LRR_TYP"/>
    <property type="match status" value="6"/>
</dbReference>
<feature type="transmembrane region" description="Helical" evidence="11">
    <location>
        <begin position="40"/>
        <end position="61"/>
    </location>
</feature>
<evidence type="ECO:0000313" key="13">
    <source>
        <dbReference type="Proteomes" id="UP001165740"/>
    </source>
</evidence>
<comment type="subcellular location">
    <subcellularLocation>
        <location evidence="1">Membrane</location>
        <topology evidence="1">Single-pass membrane protein</topology>
    </subcellularLocation>
</comment>
<accession>A0A9W3B994</accession>
<dbReference type="GeneID" id="106076150"/>
<evidence type="ECO:0000313" key="14">
    <source>
        <dbReference type="RefSeq" id="XP_055896033.1"/>
    </source>
</evidence>
<proteinExistence type="inferred from homology"/>
<evidence type="ECO:0000256" key="2">
    <source>
        <dbReference type="ARBA" id="ARBA00009634"/>
    </source>
</evidence>
<dbReference type="OMA" id="TIWMAVL"/>
<keyword evidence="7 11" id="KW-1133">Transmembrane helix</keyword>
<evidence type="ECO:0000256" key="8">
    <source>
        <dbReference type="ARBA" id="ARBA00023136"/>
    </source>
</evidence>
<evidence type="ECO:0000256" key="5">
    <source>
        <dbReference type="ARBA" id="ARBA00022729"/>
    </source>
</evidence>
<keyword evidence="3" id="KW-0433">Leucine-rich repeat</keyword>
<evidence type="ECO:0000256" key="1">
    <source>
        <dbReference type="ARBA" id="ARBA00004167"/>
    </source>
</evidence>
<keyword evidence="6" id="KW-0677">Repeat</keyword>
<feature type="transmembrane region" description="Helical" evidence="11">
    <location>
        <begin position="791"/>
        <end position="812"/>
    </location>
</feature>
<sequence>MYIAEKRVTSYLALQGNFSLTIICLRSITKQMFYNVSSLFLKLLLLITYIAIHWSILWSNIQAAELNCCSVYGVHDVLVANCSDLNWTFVDLRCVPVTTEVLLLDRNNLTTLTNGSFQTLTSLQQLSIKSSNIQSIEIDTFLGLGQLQNLNIENNQLTDDVASLNPQAFRHLTHLKHLFVGNNQNLSQNLKDALVYLRNLSTLSMDGSETLQLGTEFSYLTQLNNLTLYCSKVTHVTNDSFIGLWHSNLTILNLINFYLLQFDPDYMDQDTLKKQFSDDAFQNLNSLEVLRIINCRIGNENMARKFKHLINSSLHTLYLEKTHYAKEFYTPNATFEYCILSTNTTQYLSQLTLSYFSWTNSDIFAVAPRVVSSPQWRYNIKSIDFSNNVMGWLGWKFTLLQAALLEKLEVVIITSPSPENEDSSPDLGLDSVKDAVQSPLLSNFFKSNTTPAIRNGQRLDRKEISTNNAFFHDAASYHALPERNDSLHTEPLRREGTFLFETNASHTAYVKLDSISERMFITFSNNSTNTCAWRVRLPLSLRIVKFMFMLQGDKDYGNQSVQFFQTEGEAANLTHLYFVGNGITRGTGRIMGLANLQLLDLSKNALILSPYFFDDFPTLKYLILKSIKNDDFFRRVSIDRIIQNLIELRYLDLTDNKLNYLSPNLFFRNPHISHVILSKNRFTSLPLKMELCTSLKFLDLSGNAIIYLTVQETSSLTKHSENVQEFFFLLSENNIACVCSHFQFIKWIKSSDFLDKKGNYSCTSEEGLLISTGVLLQDVFGFYRQCYGYNYLMISIVLLLVMSFIFLMAYLVHRFRTAIEAYLVRIFVKAFRPMKSSDYKTHVFIGYADEDVGFVRHILLRYLEEDLKVSTFVHHRDLGPGYTDQQMFEAMRDSWRILLVITQSFLNNYDLSDIIMKYASHSVTPVNQGRVVLLVQQTQMYNIPGSLYDVLEDSRIIVISDLSAPLDYVQRQEIKQCLRDIH</sequence>
<keyword evidence="4 11" id="KW-0812">Transmembrane</keyword>
<evidence type="ECO:0000256" key="7">
    <source>
        <dbReference type="ARBA" id="ARBA00022989"/>
    </source>
</evidence>
<keyword evidence="9" id="KW-0675">Receptor</keyword>
<evidence type="ECO:0000256" key="9">
    <source>
        <dbReference type="ARBA" id="ARBA00023170"/>
    </source>
</evidence>
<protein>
    <submittedName>
        <fullName evidence="14">Toll-like receptor 7 isoform X1</fullName>
    </submittedName>
</protein>
<dbReference type="Gene3D" id="3.40.50.10140">
    <property type="entry name" value="Toll/interleukin-1 receptor homology (TIR) domain"/>
    <property type="match status" value="1"/>
</dbReference>
<evidence type="ECO:0000256" key="10">
    <source>
        <dbReference type="ARBA" id="ARBA00023180"/>
    </source>
</evidence>
<dbReference type="OrthoDB" id="6119665at2759"/>
<dbReference type="Pfam" id="PF13855">
    <property type="entry name" value="LRR_8"/>
    <property type="match status" value="2"/>
</dbReference>
<evidence type="ECO:0000259" key="12">
    <source>
        <dbReference type="PROSITE" id="PS50104"/>
    </source>
</evidence>
<dbReference type="Proteomes" id="UP001165740">
    <property type="component" value="Chromosome 9"/>
</dbReference>